<evidence type="ECO:0000313" key="2">
    <source>
        <dbReference type="Proteomes" id="UP000472265"/>
    </source>
</evidence>
<dbReference type="Proteomes" id="UP000472265">
    <property type="component" value="Chromosome 23"/>
</dbReference>
<name>A0A671UBQ6_SPAAU</name>
<evidence type="ECO:0000313" key="1">
    <source>
        <dbReference type="Ensembl" id="ENSSAUP00010011400.1"/>
    </source>
</evidence>
<dbReference type="InParanoid" id="A0A671UBQ6"/>
<reference evidence="1" key="1">
    <citation type="submission" date="2021-04" db="EMBL/GenBank/DDBJ databases">
        <authorList>
            <consortium name="Wellcome Sanger Institute Data Sharing"/>
        </authorList>
    </citation>
    <scope>NUCLEOTIDE SEQUENCE [LARGE SCALE GENOMIC DNA]</scope>
</reference>
<sequence>MTKSKSPHCDNKTYKFEHIPVEDIVVREALSVEEVSEELAEVRVVGLVIESQRAAEIQVGGKLRCGEPRRQESCPSCPVPSRNCLASHLCG</sequence>
<dbReference type="GeneTree" id="ENSGT00910000147748"/>
<reference evidence="1" key="3">
    <citation type="submission" date="2025-09" db="UniProtKB">
        <authorList>
            <consortium name="Ensembl"/>
        </authorList>
    </citation>
    <scope>IDENTIFICATION</scope>
</reference>
<accession>A0A671UBQ6</accession>
<proteinExistence type="predicted"/>
<dbReference type="Ensembl" id="ENSSAUT00010012130.1">
    <property type="protein sequence ID" value="ENSSAUP00010011400.1"/>
    <property type="gene ID" value="ENSSAUG00010005499.1"/>
</dbReference>
<protein>
    <submittedName>
        <fullName evidence="1">Uncharacterized protein</fullName>
    </submittedName>
</protein>
<keyword evidence="2" id="KW-1185">Reference proteome</keyword>
<dbReference type="AlphaFoldDB" id="A0A671UBQ6"/>
<organism evidence="1 2">
    <name type="scientific">Sparus aurata</name>
    <name type="common">Gilthead sea bream</name>
    <dbReference type="NCBI Taxonomy" id="8175"/>
    <lineage>
        <taxon>Eukaryota</taxon>
        <taxon>Metazoa</taxon>
        <taxon>Chordata</taxon>
        <taxon>Craniata</taxon>
        <taxon>Vertebrata</taxon>
        <taxon>Euteleostomi</taxon>
        <taxon>Actinopterygii</taxon>
        <taxon>Neopterygii</taxon>
        <taxon>Teleostei</taxon>
        <taxon>Neoteleostei</taxon>
        <taxon>Acanthomorphata</taxon>
        <taxon>Eupercaria</taxon>
        <taxon>Spariformes</taxon>
        <taxon>Sparidae</taxon>
        <taxon>Sparus</taxon>
    </lineage>
</organism>
<reference evidence="1" key="2">
    <citation type="submission" date="2025-08" db="UniProtKB">
        <authorList>
            <consortium name="Ensembl"/>
        </authorList>
    </citation>
    <scope>IDENTIFICATION</scope>
</reference>